<organism evidence="7 8">
    <name type="scientific">Lupinus luteus</name>
    <name type="common">European yellow lupine</name>
    <dbReference type="NCBI Taxonomy" id="3873"/>
    <lineage>
        <taxon>Eukaryota</taxon>
        <taxon>Viridiplantae</taxon>
        <taxon>Streptophyta</taxon>
        <taxon>Embryophyta</taxon>
        <taxon>Tracheophyta</taxon>
        <taxon>Spermatophyta</taxon>
        <taxon>Magnoliopsida</taxon>
        <taxon>eudicotyledons</taxon>
        <taxon>Gunneridae</taxon>
        <taxon>Pentapetalae</taxon>
        <taxon>rosids</taxon>
        <taxon>fabids</taxon>
        <taxon>Fabales</taxon>
        <taxon>Fabaceae</taxon>
        <taxon>Papilionoideae</taxon>
        <taxon>50 kb inversion clade</taxon>
        <taxon>genistoids sensu lato</taxon>
        <taxon>core genistoids</taxon>
        <taxon>Genisteae</taxon>
        <taxon>Lupinus</taxon>
    </lineage>
</organism>
<dbReference type="Proteomes" id="UP001497480">
    <property type="component" value="Unassembled WGS sequence"/>
</dbReference>
<dbReference type="Gene3D" id="3.40.50.10420">
    <property type="entry name" value="NagB/RpiA/CoA transferase-like"/>
    <property type="match status" value="1"/>
</dbReference>
<dbReference type="AlphaFoldDB" id="A0AAV1XFN4"/>
<evidence type="ECO:0000313" key="7">
    <source>
        <dbReference type="EMBL" id="CAL0319952.1"/>
    </source>
</evidence>
<keyword evidence="3 6" id="KW-0067">ATP-binding</keyword>
<dbReference type="EC" id="6.3.3.2" evidence="5 6"/>
<evidence type="ECO:0000256" key="3">
    <source>
        <dbReference type="ARBA" id="ARBA00022840"/>
    </source>
</evidence>
<dbReference type="PANTHER" id="PTHR23407">
    <property type="entry name" value="ATPASE INHIBITOR/5-FORMYLTETRAHYDROFOLATE CYCLO-LIGASE"/>
    <property type="match status" value="1"/>
</dbReference>
<dbReference type="GO" id="GO:0005524">
    <property type="term" value="F:ATP binding"/>
    <property type="evidence" value="ECO:0007669"/>
    <property type="project" value="UniProtKB-KW"/>
</dbReference>
<dbReference type="GO" id="GO:0046872">
    <property type="term" value="F:metal ion binding"/>
    <property type="evidence" value="ECO:0007669"/>
    <property type="project" value="UniProtKB-KW"/>
</dbReference>
<dbReference type="GO" id="GO:0005739">
    <property type="term" value="C:mitochondrion"/>
    <property type="evidence" value="ECO:0007669"/>
    <property type="project" value="TreeGrafter"/>
</dbReference>
<dbReference type="GO" id="GO:0030272">
    <property type="term" value="F:5-formyltetrahydrofolate cyclo-ligase activity"/>
    <property type="evidence" value="ECO:0007669"/>
    <property type="project" value="UniProtKB-EC"/>
</dbReference>
<keyword evidence="2 6" id="KW-0547">Nucleotide-binding</keyword>
<dbReference type="SUPFAM" id="SSF100950">
    <property type="entry name" value="NagB/RpiA/CoA transferase-like"/>
    <property type="match status" value="1"/>
</dbReference>
<dbReference type="FunFam" id="3.40.50.10420:FF:000003">
    <property type="entry name" value="5-formyltetrahydrofolate cyclo-ligase"/>
    <property type="match status" value="1"/>
</dbReference>
<dbReference type="InterPro" id="IPR002698">
    <property type="entry name" value="FTHF_cligase"/>
</dbReference>
<dbReference type="GO" id="GO:0035999">
    <property type="term" value="P:tetrahydrofolate interconversion"/>
    <property type="evidence" value="ECO:0007669"/>
    <property type="project" value="TreeGrafter"/>
</dbReference>
<dbReference type="InterPro" id="IPR037171">
    <property type="entry name" value="NagB/RpiA_transferase-like"/>
</dbReference>
<comment type="cofactor">
    <cofactor evidence="6">
        <name>Mg(2+)</name>
        <dbReference type="ChEBI" id="CHEBI:18420"/>
    </cofactor>
</comment>
<dbReference type="PANTHER" id="PTHR23407:SF1">
    <property type="entry name" value="5-FORMYLTETRAHYDROFOLATE CYCLO-LIGASE"/>
    <property type="match status" value="1"/>
</dbReference>
<dbReference type="EMBL" id="CAXHTB010000014">
    <property type="protein sequence ID" value="CAL0319952.1"/>
    <property type="molecule type" value="Genomic_DNA"/>
</dbReference>
<evidence type="ECO:0000256" key="4">
    <source>
        <dbReference type="ARBA" id="ARBA00036539"/>
    </source>
</evidence>
<dbReference type="InterPro" id="IPR024185">
    <property type="entry name" value="FTHF_cligase-like_sf"/>
</dbReference>
<evidence type="ECO:0000256" key="6">
    <source>
        <dbReference type="RuleBase" id="RU361279"/>
    </source>
</evidence>
<evidence type="ECO:0000256" key="2">
    <source>
        <dbReference type="ARBA" id="ARBA00022741"/>
    </source>
</evidence>
<comment type="catalytic activity">
    <reaction evidence="4 6">
        <text>(6S)-5-formyl-5,6,7,8-tetrahydrofolate + ATP = (6R)-5,10-methenyltetrahydrofolate + ADP + phosphate</text>
        <dbReference type="Rhea" id="RHEA:10488"/>
        <dbReference type="ChEBI" id="CHEBI:30616"/>
        <dbReference type="ChEBI" id="CHEBI:43474"/>
        <dbReference type="ChEBI" id="CHEBI:57455"/>
        <dbReference type="ChEBI" id="CHEBI:57457"/>
        <dbReference type="ChEBI" id="CHEBI:456216"/>
        <dbReference type="EC" id="6.3.3.2"/>
    </reaction>
</comment>
<accession>A0AAV1XFN4</accession>
<keyword evidence="8" id="KW-1185">Reference proteome</keyword>
<proteinExistence type="inferred from homology"/>
<keyword evidence="6" id="KW-0460">Magnesium</keyword>
<name>A0AAV1XFN4_LUPLU</name>
<protein>
    <recommendedName>
        <fullName evidence="5 6">5-formyltetrahydrofolate cyclo-ligase</fullName>
        <ecNumber evidence="5 6">6.3.3.2</ecNumber>
    </recommendedName>
</protein>
<gene>
    <name evidence="7" type="ORF">LLUT_LOCUS21012</name>
</gene>
<sequence>MRTETMMTQWYTTASTKALTALHCCRRHHISHPFHHQRLTMTTNHGGDDNLDAIFKHKRVLRTQVKKVLKAIDPSLRSQQDNDIQNIILGAPWFKSSVKLCAYISCSALREVDTSKILSEILKDPITGGKKLYVPRVEDNNSHMRMLNISRIDDLVANSMDILEPAPVDSDGNAREDVMKTNDPVDLFLLPGLAFDRSGRRIGRGGGYYDTFLENYQELAKTRNWKQPLLVALSYSEQILEEGVIPITSSDVPIDALVSPEGVIPISTAAFNRVDL</sequence>
<evidence type="ECO:0000256" key="5">
    <source>
        <dbReference type="ARBA" id="ARBA00038966"/>
    </source>
</evidence>
<dbReference type="NCBIfam" id="TIGR02727">
    <property type="entry name" value="MTHFS_bact"/>
    <property type="match status" value="1"/>
</dbReference>
<keyword evidence="6" id="KW-0479">Metal-binding</keyword>
<evidence type="ECO:0000256" key="1">
    <source>
        <dbReference type="ARBA" id="ARBA00010638"/>
    </source>
</evidence>
<dbReference type="Pfam" id="PF01812">
    <property type="entry name" value="5-FTHF_cyc-lig"/>
    <property type="match status" value="1"/>
</dbReference>
<evidence type="ECO:0000313" key="8">
    <source>
        <dbReference type="Proteomes" id="UP001497480"/>
    </source>
</evidence>
<dbReference type="GO" id="GO:0009396">
    <property type="term" value="P:folic acid-containing compound biosynthetic process"/>
    <property type="evidence" value="ECO:0007669"/>
    <property type="project" value="TreeGrafter"/>
</dbReference>
<comment type="caution">
    <text evidence="7">The sequence shown here is derived from an EMBL/GenBank/DDBJ whole genome shotgun (WGS) entry which is preliminary data.</text>
</comment>
<comment type="similarity">
    <text evidence="1 6">Belongs to the 5-formyltetrahydrofolate cyclo-ligase family.</text>
</comment>
<reference evidence="7 8" key="1">
    <citation type="submission" date="2024-03" db="EMBL/GenBank/DDBJ databases">
        <authorList>
            <person name="Martinez-Hernandez J."/>
        </authorList>
    </citation>
    <scope>NUCLEOTIDE SEQUENCE [LARGE SCALE GENOMIC DNA]</scope>
</reference>